<dbReference type="RefSeq" id="WP_016342040.1">
    <property type="nucleotide sequence ID" value="NZ_AP022621.1"/>
</dbReference>
<accession>A0A0U0ZPS0</accession>
<organism evidence="1 2">
    <name type="scientific">Mycobacteroides abscessus</name>
    <dbReference type="NCBI Taxonomy" id="36809"/>
    <lineage>
        <taxon>Bacteria</taxon>
        <taxon>Bacillati</taxon>
        <taxon>Actinomycetota</taxon>
        <taxon>Actinomycetes</taxon>
        <taxon>Mycobacteriales</taxon>
        <taxon>Mycobacteriaceae</taxon>
        <taxon>Mycobacteroides</taxon>
    </lineage>
</organism>
<dbReference type="EMBL" id="CSWP01000006">
    <property type="protein sequence ID" value="CPV59593.1"/>
    <property type="molecule type" value="Genomic_DNA"/>
</dbReference>
<dbReference type="Pfam" id="PF10118">
    <property type="entry name" value="Metal_hydrol"/>
    <property type="match status" value="1"/>
</dbReference>
<dbReference type="InterPro" id="IPR009078">
    <property type="entry name" value="Ferritin-like_SF"/>
</dbReference>
<evidence type="ECO:0008006" key="3">
    <source>
        <dbReference type="Google" id="ProtNLM"/>
    </source>
</evidence>
<dbReference type="PANTHER" id="PTHR39456:SF1">
    <property type="entry name" value="METAL-DEPENDENT HYDROLASE"/>
    <property type="match status" value="1"/>
</dbReference>
<dbReference type="PANTHER" id="PTHR39456">
    <property type="entry name" value="METAL-DEPENDENT HYDROLASE"/>
    <property type="match status" value="1"/>
</dbReference>
<dbReference type="AlphaFoldDB" id="A0A0U0ZPS0"/>
<evidence type="ECO:0000313" key="1">
    <source>
        <dbReference type="EMBL" id="CPV59593.1"/>
    </source>
</evidence>
<dbReference type="Proteomes" id="UP000045782">
    <property type="component" value="Unassembled WGS sequence"/>
</dbReference>
<dbReference type="InterPro" id="IPR016516">
    <property type="entry name" value="UCP07580"/>
</dbReference>
<dbReference type="SUPFAM" id="SSF47240">
    <property type="entry name" value="Ferritin-like"/>
    <property type="match status" value="1"/>
</dbReference>
<name>A0A0U0ZPS0_9MYCO</name>
<reference evidence="1 2" key="1">
    <citation type="submission" date="2015-03" db="EMBL/GenBank/DDBJ databases">
        <authorList>
            <person name="Murphy D."/>
        </authorList>
    </citation>
    <scope>NUCLEOTIDE SEQUENCE [LARGE SCALE GENOMIC DNA]</scope>
    <source>
        <strain evidence="1 2">PAP088</strain>
    </source>
</reference>
<sequence>MAAPATAPYPKTRRIRFWFGDPVPMRRHFADNDIALSHVLAGASAVFPPGEEFFVRSVRRYADRITEPTLKKRVAGFIGQEVTHGLHHRELNEKLTEMGYRSKMVENIGRRSGKVEDLVDKYLPNMDRLKYVRLTMLAATAALEHYTAVLAERLLESSELQDMVTDDEVRNLLYWHAIEELEHKSVAFDVYRAVGGPEWLRRAVMAVIWTGTVPFATAGSWFSIAWSDPDGRRQPGRVLRETLGLIRGPLLNDGMIGRLAVYMKKDFHPDDLDTDALLDQWRAELFGADGTLVDHLK</sequence>
<evidence type="ECO:0000313" key="2">
    <source>
        <dbReference type="Proteomes" id="UP000045782"/>
    </source>
</evidence>
<gene>
    <name evidence="1" type="ORF">ERS075579_03127</name>
</gene>
<proteinExistence type="predicted"/>
<protein>
    <recommendedName>
        <fullName evidence="3">Metal-dependent hydrolase</fullName>
    </recommendedName>
</protein>
<dbReference type="PIRSF" id="PIRSF007580">
    <property type="entry name" value="UCP07580"/>
    <property type="match status" value="1"/>
</dbReference>